<proteinExistence type="predicted"/>
<dbReference type="Proteomes" id="UP000259570">
    <property type="component" value="Unassembled WGS sequence"/>
</dbReference>
<evidence type="ECO:0000313" key="2">
    <source>
        <dbReference type="Proteomes" id="UP000259570"/>
    </source>
</evidence>
<protein>
    <submittedName>
        <fullName evidence="1">Uncharacterized protein</fullName>
    </submittedName>
</protein>
<evidence type="ECO:0000313" key="1">
    <source>
        <dbReference type="EMBL" id="RFF41823.1"/>
    </source>
</evidence>
<organism evidence="1 2">
    <name type="scientific">Xanthomonas nasturtii</name>
    <dbReference type="NCBI Taxonomy" id="1843581"/>
    <lineage>
        <taxon>Bacteria</taxon>
        <taxon>Pseudomonadati</taxon>
        <taxon>Pseudomonadota</taxon>
        <taxon>Gammaproteobacteria</taxon>
        <taxon>Lysobacterales</taxon>
        <taxon>Lysobacteraceae</taxon>
        <taxon>Xanthomonas</taxon>
    </lineage>
</organism>
<sequence>MNWLEKKFLRCELTAKAACLSPILQGRSILGRAEHGLLHLNLPTLIITRAHTPLDRLHRLPSTHQLSHKYLDSAWNMFMR</sequence>
<comment type="caution">
    <text evidence="1">The sequence shown here is derived from an EMBL/GenBank/DDBJ whole genome shotgun (WGS) entry which is preliminary data.</text>
</comment>
<name>A0A3E1KQR1_9XANT</name>
<dbReference type="AlphaFoldDB" id="A0A3E1KQR1"/>
<dbReference type="EMBL" id="QUZM01000004">
    <property type="protein sequence ID" value="RFF41823.1"/>
    <property type="molecule type" value="Genomic_DNA"/>
</dbReference>
<gene>
    <name evidence="1" type="ORF">DZD52_02940</name>
</gene>
<reference evidence="1 2" key="1">
    <citation type="submission" date="2018-08" db="EMBL/GenBank/DDBJ databases">
        <title>Genome sequencing of X. nasturtii WHRI 8984.</title>
        <authorList>
            <person name="Studholme D.J."/>
            <person name="Mchugh J."/>
            <person name="Vicente J."/>
        </authorList>
    </citation>
    <scope>NUCLEOTIDE SEQUENCE [LARGE SCALE GENOMIC DNA]</scope>
    <source>
        <strain evidence="1 2">WHRI 8984</strain>
    </source>
</reference>
<accession>A0A3E1KQR1</accession>